<dbReference type="Gene3D" id="1.25.40.10">
    <property type="entry name" value="Tetratricopeptide repeat domain"/>
    <property type="match status" value="1"/>
</dbReference>
<proteinExistence type="predicted"/>
<dbReference type="Pfam" id="PF13432">
    <property type="entry name" value="TPR_16"/>
    <property type="match status" value="1"/>
</dbReference>
<dbReference type="EMBL" id="VCKX01000019">
    <property type="protein sequence ID" value="TMR37064.1"/>
    <property type="molecule type" value="Genomic_DNA"/>
</dbReference>
<dbReference type="Pfam" id="PF20703">
    <property type="entry name" value="nSTAND1"/>
    <property type="match status" value="1"/>
</dbReference>
<dbReference type="InterPro" id="IPR049052">
    <property type="entry name" value="nSTAND1"/>
</dbReference>
<dbReference type="SUPFAM" id="SSF48452">
    <property type="entry name" value="TPR-like"/>
    <property type="match status" value="1"/>
</dbReference>
<name>A0A5S4GX66_9ACTN</name>
<dbReference type="InterPro" id="IPR011990">
    <property type="entry name" value="TPR-like_helical_dom_sf"/>
</dbReference>
<feature type="domain" description="Novel STAND NTPase 1" evidence="1">
    <location>
        <begin position="56"/>
        <end position="302"/>
    </location>
</feature>
<organism evidence="2 3">
    <name type="scientific">Nonomuraea zeae</name>
    <dbReference type="NCBI Taxonomy" id="1642303"/>
    <lineage>
        <taxon>Bacteria</taxon>
        <taxon>Bacillati</taxon>
        <taxon>Actinomycetota</taxon>
        <taxon>Actinomycetes</taxon>
        <taxon>Streptosporangiales</taxon>
        <taxon>Streptosporangiaceae</taxon>
        <taxon>Nonomuraea</taxon>
    </lineage>
</organism>
<dbReference type="Proteomes" id="UP000306628">
    <property type="component" value="Unassembled WGS sequence"/>
</dbReference>
<evidence type="ECO:0000259" key="1">
    <source>
        <dbReference type="Pfam" id="PF20703"/>
    </source>
</evidence>
<dbReference type="AlphaFoldDB" id="A0A5S4GX66"/>
<keyword evidence="3" id="KW-1185">Reference proteome</keyword>
<evidence type="ECO:0000313" key="3">
    <source>
        <dbReference type="Proteomes" id="UP000306628"/>
    </source>
</evidence>
<protein>
    <recommendedName>
        <fullName evidence="1">Novel STAND NTPase 1 domain-containing protein</fullName>
    </recommendedName>
</protein>
<accession>A0A5S4GX66</accession>
<evidence type="ECO:0000313" key="2">
    <source>
        <dbReference type="EMBL" id="TMR37064.1"/>
    </source>
</evidence>
<dbReference type="OrthoDB" id="3204522at2"/>
<gene>
    <name evidence="2" type="ORF">ETD85_09015</name>
</gene>
<sequence length="582" mass="63766">MSYGSTFPRAALASHNPYILALLMSWSPLAPPTRLLGVTIPAFLRSRPIKLDAHGDATRTLIAIDQIEELFVAGARHQRYRDWFFGQLADALRADSGLRLLLSVRADRLTDLLQYERDLSCGDRERFPLEALSAEGALEAVTKPILGTGRVYAKGAAELMVRDLVKIRTRSDPLLQPQGVEPVQLQVVCESLWHTLSPDTVEISKSDVLQYADKALSEHYDRELREIAARRFDGDDRRLRTWLRLTFSDRAGGGRLIRQSAIRMAGVGRSAVALLVKRHLLRADERGGESSYELAYDRLLQPVEQGDQQVDPPLEQLRPEDFLREAEAALREGDLVLAAKLGDEALARSREDDLRLRARIESLLGNVAYERGNLVAAISRYSTAAKSFETAGAAASVGLLLTAIGRLRLAQGSPADAVRDLRAAMVRVPADLTIQTELAWALWHGGHPNAAVGVLDGVLDREGDNTDALLSRGQILAGMGRATAALRDLDRARPLHWPFAKGAHALALAETNSIKEAQQEMVEALAETEDHGPLLWYAAKVEKLAGKTVSAVDLAKRAIDAQGPALPEHLAKDAIRLADSRV</sequence>
<reference evidence="2 3" key="1">
    <citation type="submission" date="2019-05" db="EMBL/GenBank/DDBJ databases">
        <title>Draft genome sequence of Nonomuraea zeae DSM 100528.</title>
        <authorList>
            <person name="Saricaoglu S."/>
            <person name="Isik K."/>
        </authorList>
    </citation>
    <scope>NUCLEOTIDE SEQUENCE [LARGE SCALE GENOMIC DNA]</scope>
    <source>
        <strain evidence="2 3">DSM 100528</strain>
    </source>
</reference>
<comment type="caution">
    <text evidence="2">The sequence shown here is derived from an EMBL/GenBank/DDBJ whole genome shotgun (WGS) entry which is preliminary data.</text>
</comment>